<evidence type="ECO:0000256" key="10">
    <source>
        <dbReference type="ARBA" id="ARBA00023157"/>
    </source>
</evidence>
<dbReference type="GO" id="GO:0005615">
    <property type="term" value="C:extracellular space"/>
    <property type="evidence" value="ECO:0007669"/>
    <property type="project" value="UniProtKB-KW"/>
</dbReference>
<keyword evidence="5" id="KW-0202">Cytokine</keyword>
<proteinExistence type="inferred from homology"/>
<evidence type="ECO:0000256" key="1">
    <source>
        <dbReference type="ARBA" id="ARBA00004479"/>
    </source>
</evidence>
<feature type="signal peptide" evidence="14">
    <location>
        <begin position="1"/>
        <end position="25"/>
    </location>
</feature>
<dbReference type="GO" id="GO:0005041">
    <property type="term" value="F:low-density lipoprotein particle receptor activity"/>
    <property type="evidence" value="ECO:0007669"/>
    <property type="project" value="InterPro"/>
</dbReference>
<dbReference type="Proteomes" id="UP000664940">
    <property type="component" value="Unassembled WGS sequence"/>
</dbReference>
<evidence type="ECO:0000256" key="4">
    <source>
        <dbReference type="ARBA" id="ARBA00022500"/>
    </source>
</evidence>
<dbReference type="PANTHER" id="PTHR14385">
    <property type="entry name" value="CXC CHEMOKINE LIGAND"/>
    <property type="match status" value="1"/>
</dbReference>
<organism evidence="16 17">
    <name type="scientific">Phyllostomus discolor</name>
    <name type="common">pale spear-nosed bat</name>
    <dbReference type="NCBI Taxonomy" id="89673"/>
    <lineage>
        <taxon>Eukaryota</taxon>
        <taxon>Metazoa</taxon>
        <taxon>Chordata</taxon>
        <taxon>Craniata</taxon>
        <taxon>Vertebrata</taxon>
        <taxon>Euteleostomi</taxon>
        <taxon>Mammalia</taxon>
        <taxon>Eutheria</taxon>
        <taxon>Laurasiatheria</taxon>
        <taxon>Chiroptera</taxon>
        <taxon>Yangochiroptera</taxon>
        <taxon>Phyllostomidae</taxon>
        <taxon>Phyllostominae</taxon>
        <taxon>Phyllostomus</taxon>
    </lineage>
</organism>
<dbReference type="GO" id="GO:0030307">
    <property type="term" value="P:positive regulation of cell growth"/>
    <property type="evidence" value="ECO:0007669"/>
    <property type="project" value="InterPro"/>
</dbReference>
<evidence type="ECO:0000256" key="7">
    <source>
        <dbReference type="ARBA" id="ARBA00022729"/>
    </source>
</evidence>
<evidence type="ECO:0000256" key="11">
    <source>
        <dbReference type="ARBA" id="ARBA00023180"/>
    </source>
</evidence>
<dbReference type="GO" id="GO:0006898">
    <property type="term" value="P:receptor-mediated endocytosis"/>
    <property type="evidence" value="ECO:0007669"/>
    <property type="project" value="InterPro"/>
</dbReference>
<dbReference type="Pfam" id="PF20902">
    <property type="entry name" value="CXCL16"/>
    <property type="match status" value="1"/>
</dbReference>
<dbReference type="EMBL" id="JABVXQ010000008">
    <property type="protein sequence ID" value="KAF6093194.1"/>
    <property type="molecule type" value="Genomic_DNA"/>
</dbReference>
<keyword evidence="7 14" id="KW-0732">Signal</keyword>
<dbReference type="PANTHER" id="PTHR14385:SF0">
    <property type="entry name" value="C-X-C MOTIF CHEMOKINE 16"/>
    <property type="match status" value="1"/>
</dbReference>
<evidence type="ECO:0000256" key="9">
    <source>
        <dbReference type="ARBA" id="ARBA00023136"/>
    </source>
</evidence>
<dbReference type="GO" id="GO:0034341">
    <property type="term" value="P:response to type II interferon"/>
    <property type="evidence" value="ECO:0007669"/>
    <property type="project" value="InterPro"/>
</dbReference>
<feature type="domain" description="C-X-C motif chemokine 16" evidence="15">
    <location>
        <begin position="23"/>
        <end position="114"/>
    </location>
</feature>
<evidence type="ECO:0000259" key="15">
    <source>
        <dbReference type="Pfam" id="PF20902"/>
    </source>
</evidence>
<dbReference type="GO" id="GO:0034612">
    <property type="term" value="P:response to tumor necrosis factor"/>
    <property type="evidence" value="ECO:0007669"/>
    <property type="project" value="InterPro"/>
</dbReference>
<comment type="subcellular location">
    <subcellularLocation>
        <location evidence="1">Membrane</location>
        <topology evidence="1">Single-pass type I membrane protein</topology>
    </subcellularLocation>
</comment>
<dbReference type="GO" id="GO:0005044">
    <property type="term" value="F:scavenger receptor activity"/>
    <property type="evidence" value="ECO:0007669"/>
    <property type="project" value="InterPro"/>
</dbReference>
<comment type="similarity">
    <text evidence="2">Belongs to the intercrine alpha (chemokine CxC) family.</text>
</comment>
<reference evidence="16 17" key="1">
    <citation type="journal article" date="2020" name="Nature">
        <title>Six reference-quality genomes reveal evolution of bat adaptations.</title>
        <authorList>
            <person name="Jebb D."/>
            <person name="Huang Z."/>
            <person name="Pippel M."/>
            <person name="Hughes G.M."/>
            <person name="Lavrichenko K."/>
            <person name="Devanna P."/>
            <person name="Winkler S."/>
            <person name="Jermiin L.S."/>
            <person name="Skirmuntt E.C."/>
            <person name="Katzourakis A."/>
            <person name="Burkitt-Gray L."/>
            <person name="Ray D.A."/>
            <person name="Sullivan K.A.M."/>
            <person name="Roscito J.G."/>
            <person name="Kirilenko B.M."/>
            <person name="Davalos L.M."/>
            <person name="Corthals A.P."/>
            <person name="Power M.L."/>
            <person name="Jones G."/>
            <person name="Ransome R.D."/>
            <person name="Dechmann D.K.N."/>
            <person name="Locatelli A.G."/>
            <person name="Puechmaille S.J."/>
            <person name="Fedrigo O."/>
            <person name="Jarvis E.D."/>
            <person name="Hiller M."/>
            <person name="Vernes S.C."/>
            <person name="Myers E.W."/>
            <person name="Teeling E.C."/>
        </authorList>
    </citation>
    <scope>NUCLEOTIDE SEQUENCE [LARGE SCALE GENOMIC DNA]</scope>
    <source>
        <strain evidence="16">Bat1K_MPI-CBG_1</strain>
    </source>
</reference>
<evidence type="ECO:0000256" key="5">
    <source>
        <dbReference type="ARBA" id="ARBA00022514"/>
    </source>
</evidence>
<keyword evidence="11" id="KW-0325">Glycoprotein</keyword>
<dbReference type="GO" id="GO:0010818">
    <property type="term" value="P:T cell chemotaxis"/>
    <property type="evidence" value="ECO:0007669"/>
    <property type="project" value="TreeGrafter"/>
</dbReference>
<accession>A0A833ZID9</accession>
<keyword evidence="4" id="KW-0145">Chemotaxis</keyword>
<keyword evidence="9" id="KW-0472">Membrane</keyword>
<evidence type="ECO:0000256" key="2">
    <source>
        <dbReference type="ARBA" id="ARBA00010665"/>
    </source>
</evidence>
<feature type="chain" id="PRO_5032520569" description="C-X-C motif chemokine 16" evidence="14">
    <location>
        <begin position="26"/>
        <end position="209"/>
    </location>
</feature>
<evidence type="ECO:0000313" key="16">
    <source>
        <dbReference type="EMBL" id="KAF6093194.1"/>
    </source>
</evidence>
<keyword evidence="6" id="KW-0812">Transmembrane</keyword>
<evidence type="ECO:0000313" key="17">
    <source>
        <dbReference type="Proteomes" id="UP000664940"/>
    </source>
</evidence>
<evidence type="ECO:0000256" key="13">
    <source>
        <dbReference type="SAM" id="MobiDB-lite"/>
    </source>
</evidence>
<dbReference type="AlphaFoldDB" id="A0A833ZID9"/>
<evidence type="ECO:0000256" key="6">
    <source>
        <dbReference type="ARBA" id="ARBA00022692"/>
    </source>
</evidence>
<dbReference type="GO" id="GO:0016020">
    <property type="term" value="C:membrane"/>
    <property type="evidence" value="ECO:0007669"/>
    <property type="project" value="UniProtKB-SubCell"/>
</dbReference>
<sequence>MRRAWRPQFLGLLLLLAALTLPGSGNEGSSAGSCHCDITFPSNNPPTDKQMTHFRKQLKHHTQCTFFVRFHLPRRTVCGGSSDPWVTELISCIKRQECGHPYSGGMAHQDHLPPPGSQVPKSAERTLAVTGISAQTYLPPTLQSTPQPTHPGGILFVDKKLIHTSETTTSSAGHSLEAGENKKRLEENMGPTDLQLQYTPVAPDSQHLD</sequence>
<protein>
    <recommendedName>
        <fullName evidence="3">C-X-C motif chemokine 16</fullName>
    </recommendedName>
    <alternativeName>
        <fullName evidence="12">Transmembrane chemokine CXCL16</fullName>
    </alternativeName>
</protein>
<dbReference type="GO" id="GO:0030335">
    <property type="term" value="P:positive regulation of cell migration"/>
    <property type="evidence" value="ECO:0007669"/>
    <property type="project" value="InterPro"/>
</dbReference>
<evidence type="ECO:0000256" key="3">
    <source>
        <dbReference type="ARBA" id="ARBA00017995"/>
    </source>
</evidence>
<gene>
    <name evidence="16" type="ORF">HJG60_003493</name>
</gene>
<evidence type="ECO:0000256" key="12">
    <source>
        <dbReference type="ARBA" id="ARBA00032815"/>
    </source>
</evidence>
<keyword evidence="8" id="KW-1133">Transmembrane helix</keyword>
<comment type="caution">
    <text evidence="16">The sequence shown here is derived from an EMBL/GenBank/DDBJ whole genome shotgun (WGS) entry which is preliminary data.</text>
</comment>
<keyword evidence="10" id="KW-1015">Disulfide bond</keyword>
<dbReference type="GO" id="GO:0008009">
    <property type="term" value="F:chemokine activity"/>
    <property type="evidence" value="ECO:0007669"/>
    <property type="project" value="InterPro"/>
</dbReference>
<dbReference type="InterPro" id="IPR026296">
    <property type="entry name" value="CXCL16"/>
</dbReference>
<evidence type="ECO:0000256" key="14">
    <source>
        <dbReference type="SAM" id="SignalP"/>
    </source>
</evidence>
<dbReference type="InterPro" id="IPR048585">
    <property type="entry name" value="CXCL16_dom"/>
</dbReference>
<evidence type="ECO:0000256" key="8">
    <source>
        <dbReference type="ARBA" id="ARBA00022989"/>
    </source>
</evidence>
<name>A0A833ZID9_9CHIR</name>
<feature type="region of interest" description="Disordered" evidence="13">
    <location>
        <begin position="187"/>
        <end position="209"/>
    </location>
</feature>